<dbReference type="InterPro" id="IPR010985">
    <property type="entry name" value="Ribbon_hlx_hlx"/>
</dbReference>
<dbReference type="InterPro" id="IPR053853">
    <property type="entry name" value="FitA-like_RHH"/>
</dbReference>
<sequence>MTTLYVRDVPVELAETLKERAATAGKSLSAYVVAELGRIASRPTNAEIVTRLRQRARSDGPSATEIVEALQESRR</sequence>
<accession>A0ABY4YZ55</accession>
<protein>
    <submittedName>
        <fullName evidence="2">Antitoxin</fullName>
    </submittedName>
</protein>
<gene>
    <name evidence="2" type="ORF">NF556_10445</name>
</gene>
<evidence type="ECO:0000259" key="1">
    <source>
        <dbReference type="Pfam" id="PF22513"/>
    </source>
</evidence>
<name>A0ABY4YZ55_9MICO</name>
<proteinExistence type="predicted"/>
<organism evidence="2 3">
    <name type="scientific">Ornithinimicrobium faecis</name>
    <dbReference type="NCBI Taxonomy" id="2934158"/>
    <lineage>
        <taxon>Bacteria</taxon>
        <taxon>Bacillati</taxon>
        <taxon>Actinomycetota</taxon>
        <taxon>Actinomycetes</taxon>
        <taxon>Micrococcales</taxon>
        <taxon>Ornithinimicrobiaceae</taxon>
        <taxon>Ornithinimicrobium</taxon>
    </lineage>
</organism>
<dbReference type="EMBL" id="CP099489">
    <property type="protein sequence ID" value="USQ82034.1"/>
    <property type="molecule type" value="Genomic_DNA"/>
</dbReference>
<evidence type="ECO:0000313" key="3">
    <source>
        <dbReference type="Proteomes" id="UP001056455"/>
    </source>
</evidence>
<reference evidence="2" key="1">
    <citation type="submission" date="2022-06" db="EMBL/GenBank/DDBJ databases">
        <title>Ornithinimicrobium HY1793.</title>
        <authorList>
            <person name="Huang Y."/>
        </authorList>
    </citation>
    <scope>NUCLEOTIDE SEQUENCE</scope>
    <source>
        <strain evidence="2">HY1793</strain>
    </source>
</reference>
<dbReference type="Proteomes" id="UP001056455">
    <property type="component" value="Chromosome"/>
</dbReference>
<dbReference type="RefSeq" id="WP_252595595.1">
    <property type="nucleotide sequence ID" value="NZ_CP099489.1"/>
</dbReference>
<feature type="domain" description="Antitoxin FitA-like ribbon-helix-helix" evidence="1">
    <location>
        <begin position="3"/>
        <end position="36"/>
    </location>
</feature>
<keyword evidence="3" id="KW-1185">Reference proteome</keyword>
<evidence type="ECO:0000313" key="2">
    <source>
        <dbReference type="EMBL" id="USQ82034.1"/>
    </source>
</evidence>
<dbReference type="Pfam" id="PF22513">
    <property type="entry name" value="FitA-like_RHH"/>
    <property type="match status" value="1"/>
</dbReference>
<dbReference type="SUPFAM" id="SSF47598">
    <property type="entry name" value="Ribbon-helix-helix"/>
    <property type="match status" value="1"/>
</dbReference>